<sequence length="39" mass="4477">MMQAYGARAYGLCGFIFLVRHDMIRIKTSEQGQCTTLEH</sequence>
<reference evidence="1" key="1">
    <citation type="submission" date="2018-02" db="EMBL/GenBank/DDBJ databases">
        <title>Rhizophora mucronata_Transcriptome.</title>
        <authorList>
            <person name="Meera S.P."/>
            <person name="Sreeshan A."/>
            <person name="Augustine A."/>
        </authorList>
    </citation>
    <scope>NUCLEOTIDE SEQUENCE</scope>
    <source>
        <tissue evidence="1">Leaf</tissue>
    </source>
</reference>
<evidence type="ECO:0000313" key="1">
    <source>
        <dbReference type="EMBL" id="MBX57780.1"/>
    </source>
</evidence>
<accession>A0A2P2PSS5</accession>
<proteinExistence type="predicted"/>
<protein>
    <submittedName>
        <fullName evidence="1">Uncharacterized protein</fullName>
    </submittedName>
</protein>
<dbReference type="EMBL" id="GGEC01077296">
    <property type="protein sequence ID" value="MBX57780.1"/>
    <property type="molecule type" value="Transcribed_RNA"/>
</dbReference>
<organism evidence="1">
    <name type="scientific">Rhizophora mucronata</name>
    <name type="common">Asiatic mangrove</name>
    <dbReference type="NCBI Taxonomy" id="61149"/>
    <lineage>
        <taxon>Eukaryota</taxon>
        <taxon>Viridiplantae</taxon>
        <taxon>Streptophyta</taxon>
        <taxon>Embryophyta</taxon>
        <taxon>Tracheophyta</taxon>
        <taxon>Spermatophyta</taxon>
        <taxon>Magnoliopsida</taxon>
        <taxon>eudicotyledons</taxon>
        <taxon>Gunneridae</taxon>
        <taxon>Pentapetalae</taxon>
        <taxon>rosids</taxon>
        <taxon>fabids</taxon>
        <taxon>Malpighiales</taxon>
        <taxon>Rhizophoraceae</taxon>
        <taxon>Rhizophora</taxon>
    </lineage>
</organism>
<dbReference type="AlphaFoldDB" id="A0A2P2PSS5"/>
<name>A0A2P2PSS5_RHIMU</name>